<name>A0A1V9ZR36_9STRA</name>
<dbReference type="EMBL" id="JNBS01001700">
    <property type="protein sequence ID" value="OQS00486.1"/>
    <property type="molecule type" value="Genomic_DNA"/>
</dbReference>
<keyword evidence="1" id="KW-0472">Membrane</keyword>
<organism evidence="2 3">
    <name type="scientific">Thraustotheca clavata</name>
    <dbReference type="NCBI Taxonomy" id="74557"/>
    <lineage>
        <taxon>Eukaryota</taxon>
        <taxon>Sar</taxon>
        <taxon>Stramenopiles</taxon>
        <taxon>Oomycota</taxon>
        <taxon>Saprolegniomycetes</taxon>
        <taxon>Saprolegniales</taxon>
        <taxon>Achlyaceae</taxon>
        <taxon>Thraustotheca</taxon>
    </lineage>
</organism>
<evidence type="ECO:0000256" key="1">
    <source>
        <dbReference type="SAM" id="Phobius"/>
    </source>
</evidence>
<reference evidence="2 3" key="1">
    <citation type="journal article" date="2014" name="Genome Biol. Evol.">
        <title>The secreted proteins of Achlya hypogyna and Thraustotheca clavata identify the ancestral oomycete secretome and reveal gene acquisitions by horizontal gene transfer.</title>
        <authorList>
            <person name="Misner I."/>
            <person name="Blouin N."/>
            <person name="Leonard G."/>
            <person name="Richards T.A."/>
            <person name="Lane C.E."/>
        </authorList>
    </citation>
    <scope>NUCLEOTIDE SEQUENCE [LARGE SCALE GENOMIC DNA]</scope>
    <source>
        <strain evidence="2 3">ATCC 34112</strain>
    </source>
</reference>
<evidence type="ECO:0000313" key="2">
    <source>
        <dbReference type="EMBL" id="OQS00486.1"/>
    </source>
</evidence>
<keyword evidence="1" id="KW-0812">Transmembrane</keyword>
<protein>
    <submittedName>
        <fullName evidence="2">Uncharacterized protein</fullName>
    </submittedName>
</protein>
<evidence type="ECO:0000313" key="3">
    <source>
        <dbReference type="Proteomes" id="UP000243217"/>
    </source>
</evidence>
<gene>
    <name evidence="2" type="ORF">THRCLA_05947</name>
</gene>
<keyword evidence="1" id="KW-1133">Transmembrane helix</keyword>
<feature type="transmembrane region" description="Helical" evidence="1">
    <location>
        <begin position="96"/>
        <end position="118"/>
    </location>
</feature>
<comment type="caution">
    <text evidence="2">The sequence shown here is derived from an EMBL/GenBank/DDBJ whole genome shotgun (WGS) entry which is preliminary data.</text>
</comment>
<keyword evidence="3" id="KW-1185">Reference proteome</keyword>
<dbReference type="AlphaFoldDB" id="A0A1V9ZR36"/>
<dbReference type="Proteomes" id="UP000243217">
    <property type="component" value="Unassembled WGS sequence"/>
</dbReference>
<accession>A0A1V9ZR36</accession>
<sequence>MESKVGGSLLLPNMTFNSTVAFEKYVYYQVCIARHHHQHTIEVDLISITGDTNMYLSPEFPLPQRGKAAWIAQRPGNDHVSLPTYLPEFPREGQQMALYIGILGITPGISIFTLIVSIQDLPENSDIKSRQDYYDRSRTDIEKQRRLRQHHYSNN</sequence>
<dbReference type="OrthoDB" id="60189at2759"/>
<proteinExistence type="predicted"/>